<evidence type="ECO:0000313" key="3">
    <source>
        <dbReference type="Proteomes" id="UP000029221"/>
    </source>
</evidence>
<proteinExistence type="predicted"/>
<protein>
    <submittedName>
        <fullName evidence="1">Uncharacterized protein</fullName>
    </submittedName>
</protein>
<organism evidence="1 3">
    <name type="scientific">Nonlabens tegetincola</name>
    <dbReference type="NCBI Taxonomy" id="323273"/>
    <lineage>
        <taxon>Bacteria</taxon>
        <taxon>Pseudomonadati</taxon>
        <taxon>Bacteroidota</taxon>
        <taxon>Flavobacteriia</taxon>
        <taxon>Flavobacteriales</taxon>
        <taxon>Flavobacteriaceae</taxon>
        <taxon>Nonlabens</taxon>
    </lineage>
</organism>
<gene>
    <name evidence="1" type="ORF">JCM19294_1253</name>
    <name evidence="2" type="ORF">JCM19294_6</name>
</gene>
<dbReference type="EMBL" id="BBML01000005">
    <property type="protein sequence ID" value="GAK97207.1"/>
    <property type="molecule type" value="Genomic_DNA"/>
</dbReference>
<accession>A0A090Q4S8</accession>
<evidence type="ECO:0000313" key="1">
    <source>
        <dbReference type="EMBL" id="GAK97207.1"/>
    </source>
</evidence>
<dbReference type="AlphaFoldDB" id="A0A090Q4S8"/>
<keyword evidence="3" id="KW-1185">Reference proteome</keyword>
<name>A0A090Q4S8_9FLAO</name>
<comment type="caution">
    <text evidence="1">The sequence shown here is derived from an EMBL/GenBank/DDBJ whole genome shotgun (WGS) entry which is preliminary data.</text>
</comment>
<dbReference type="EMBL" id="BBML01000006">
    <property type="protein sequence ID" value="GAK97470.1"/>
    <property type="molecule type" value="Genomic_DNA"/>
</dbReference>
<dbReference type="Proteomes" id="UP000029221">
    <property type="component" value="Unassembled WGS sequence"/>
</dbReference>
<evidence type="ECO:0000313" key="2">
    <source>
        <dbReference type="EMBL" id="GAK97470.1"/>
    </source>
</evidence>
<reference evidence="1" key="1">
    <citation type="journal article" date="2014" name="Genome Announc.">
        <title>Draft Genome Sequences of Marine Flavobacterium Nonlabens Strains NR17, NR24, NR27, NR32, NR33, and Ara13.</title>
        <authorList>
            <person name="Nakanishi M."/>
            <person name="Meirelles P."/>
            <person name="Suzuki R."/>
            <person name="Takatani N."/>
            <person name="Mino S."/>
            <person name="Suda W."/>
            <person name="Oshima K."/>
            <person name="Hattori M."/>
            <person name="Ohkuma M."/>
            <person name="Hosokawa M."/>
            <person name="Miyashita K."/>
            <person name="Thompson F.L."/>
            <person name="Niwa A."/>
            <person name="Sawabe T."/>
            <person name="Sawabe T."/>
        </authorList>
    </citation>
    <scope>NUCLEOTIDE SEQUENCE [LARGE SCALE GENOMIC DNA]</scope>
    <source>
        <strain evidence="1">JCM 19294</strain>
    </source>
</reference>
<sequence>MYGSHSCIRRVRFRESGMRGMHKFAITEVVDGTSNAG</sequence>